<dbReference type="Proteomes" id="UP001308005">
    <property type="component" value="Unassembled WGS sequence"/>
</dbReference>
<dbReference type="RefSeq" id="WP_324695892.1">
    <property type="nucleotide sequence ID" value="NZ_JAYMYJ010000115.1"/>
</dbReference>
<organism evidence="1 2">
    <name type="scientific">Candidatus Thiothrix phosphatis</name>
    <dbReference type="NCBI Taxonomy" id="3112415"/>
    <lineage>
        <taxon>Bacteria</taxon>
        <taxon>Pseudomonadati</taxon>
        <taxon>Pseudomonadota</taxon>
        <taxon>Gammaproteobacteria</taxon>
        <taxon>Thiotrichales</taxon>
        <taxon>Thiotrichaceae</taxon>
        <taxon>Thiothrix</taxon>
    </lineage>
</organism>
<accession>A0ABU6CYR6</accession>
<keyword evidence="2" id="KW-1185">Reference proteome</keyword>
<evidence type="ECO:0000313" key="2">
    <source>
        <dbReference type="Proteomes" id="UP001308005"/>
    </source>
</evidence>
<dbReference type="EMBL" id="JAYMYJ010000115">
    <property type="protein sequence ID" value="MEB4591920.1"/>
    <property type="molecule type" value="Genomic_DNA"/>
</dbReference>
<evidence type="ECO:0008006" key="3">
    <source>
        <dbReference type="Google" id="ProtNLM"/>
    </source>
</evidence>
<sequence>MNWQEVCGHPNLQNLPFKLELNEYGQIVMSPAQVHHSILQGEIAALLKSLRQARSLKRILNHKLPNLSLVFLAHLYRRHAPTHSYRKMP</sequence>
<protein>
    <recommendedName>
        <fullName evidence="3">Restriction endonuclease domain-containing protein</fullName>
    </recommendedName>
</protein>
<comment type="caution">
    <text evidence="1">The sequence shown here is derived from an EMBL/GenBank/DDBJ whole genome shotgun (WGS) entry which is preliminary data.</text>
</comment>
<evidence type="ECO:0000313" key="1">
    <source>
        <dbReference type="EMBL" id="MEB4591920.1"/>
    </source>
</evidence>
<reference evidence="2" key="1">
    <citation type="submission" date="2023-07" db="EMBL/GenBank/DDBJ databases">
        <title>The carbon used by Thiothrix.</title>
        <authorList>
            <person name="Chen L."/>
        </authorList>
    </citation>
    <scope>NUCLEOTIDE SEQUENCE [LARGE SCALE GENOMIC DNA]</scope>
</reference>
<name>A0ABU6CYR6_9GAMM</name>
<gene>
    <name evidence="1" type="ORF">VSS37_13085</name>
</gene>
<reference evidence="1 2" key="2">
    <citation type="submission" date="2024-01" db="EMBL/GenBank/DDBJ databases">
        <authorList>
            <person name="Xie X."/>
        </authorList>
    </citation>
    <scope>NUCLEOTIDE SEQUENCE [LARGE SCALE GENOMIC DNA]</scope>
    <source>
        <strain evidence="1">SCUT-1</strain>
    </source>
</reference>
<proteinExistence type="predicted"/>